<feature type="region of interest" description="Disordered" evidence="1">
    <location>
        <begin position="2401"/>
        <end position="2442"/>
    </location>
</feature>
<dbReference type="InterPro" id="IPR013783">
    <property type="entry name" value="Ig-like_fold"/>
</dbReference>
<sequence>MVNLWTNFRPGFAGVVEPFRCLTCEVVYYPGTSGTSQQHFKLLVHEKATLPSNLETRRRESQKPAEPNMFVCAVRLPQCKLVFSLRRLTLGPIPYGLPCKRSVRLSNLGHGPAFYRIETAGDQEETVTDKRNGSMASRGTPVSATVPVNISVSPYQGEVPVGGHIDLQITSIPLRMGKFEAALRLITHDNRTSMMAVCGTVVQHDVTLYSSMSDFDGVCVTSQSELPFGLNNAGTTEALVEIDLREHPEFQIIPEVYPIGRGSTHSALQRKNTLFTWSEETNKTPSRMMHRTSAAATVAGQVFRIIIAKKSQWHGIIRFCPKDNLCLESMSPDPVIWALDMRGVQQFNRTRRGHLEFHDHTGATLTPDLDNFVRGELNNLGAQITLTLVCQPNTPGLAQIQLPIFLFKRMPTGMENDSRQNSGKSQLDPDTIQLFKTVQIRVSTERPHLVCQPERVLLPPIPPGVEVRVPIRLSTSHPIRSEFIISVCWPVPEAGQMDLGSVEAADLECPFTAEFPSGQVLHPTGDCHPFVLPLWLRFRNHVNGLLFAPHPRPVCLVFSALPTRSSAQSADSAYQRSRMLSVALPVSVAVDNSLISWSTYVTRRPAEFELGYREREDAEVPQEDCRLDMTFHSIGDIQLVQTGRDSIVSKLSLSQDGSSCSSPQQLNRSRSPDSGLKSPVPLAGREHSRTSSLRPLSTQSCRSPDRCLRNPNDDGIPDWQFNDEAATSFVQRWLTLHGFPNGHHPIKFPEDFRGCIAFNSANGALSIPMDATNVDDLDGSALAAPGHNSGPITRPIGLLYTCLTHLCGGRTPPEHLMHPADYHAWYAHKCPGLTDSARYMLLPVDVLTDPRRSVMSFHSQSSLSDHRPPVKTGDSLDEGVVTDRSSIHQAEGTTEPVGVVRLPLNTLPELDSITFETVSRRAWTDIILQLLKNESSKTQRTAATVTLTTSDVTGRSDNTHAQSEITQEPEQLQTGLKVISPIIDRSPGNSSNSNCYSISERTLLRWLNQAYEQSRDRGWSAENGEFVKLDERSVINFDRDLSDSIVLAAVIGLHIPSLIPLHLSKLFLGPTTPEQKLHNAIHMVLAIRTAHLDFDVRSTDITHPHPVAMLMLSLHLFYRLPDYIPQQVISFKAPLRGTCKRVIQLSNPTHTPLMFRCFILGRDRTDFTCHSLKSDNKAYRLSAVSGETNESHTISSIPDTLIEIPAKSNAQLSVEYRPRFLRATEAILIAASNRCGVMRGRTLAFNLQGKTSGLGTSPITIVSGPCYEQRELILPVHNPFIQNGLFTVTVFESTHDLFTTICQAKGMEVSANQLPPDETKKADDRVDDSTDTQTEYTTAPSPADKDALTNLRLDNGRLQCFYCPVKSIRLDAVSPVTTFSSRPTATDKRSKREETSTYSANSSASLSLIYLPLNWGIRHCCVLLSNEDVGEFVILIRGTAELPKSSLIPFPVTSPSASSPVQPNSEPGGVPSHRVASAIAAASFGRSGDPNVIYLRIPVGRAVYETLTLPASNEARRTALIQAVQLRLSPYELKRRELADTLNSPDLLDLVDTLLALPQSPAQNGAKKERKVRTKQNSNALVYNVTVDSNVISVPATATLNPSSSGSRGILLKLKLESQKAGLFPCRLIVHRPDDIRVYTIECVAIPDSLKILLNFTAPLNQSIVQPVPIANKSAYDWELVARYTGAASWFAGPARLIVAAGRTEPYPITFMARRETTIQAELTLANVTDGSSHMFVLRGTGLKPVSLGLIKLACRVGGCGQEKLTLDPLDQPSQLHPFTIAVPNNTSKKQCYRLETDELADYITWSSPTQPDAEQFQVLPGRSEQCQLYFHVRKRGLFKGILAFVSGVSEARSDSMEAGIPDSLKCSPQSVMDVAQEEESNDLIKLNAAKINQMDSIYRVWYELEMLVEPGPPIKQLHLSSACLSHTTLEVPFRVLSEWFNSTDDRFELEVDIQGDGLIGPDKHCINQTDVSSDSIYRLEYWPSVVGQSKGSLTFYHSVCGEFWFELVLDATPPEPVSVPLITCELGKYENILKTTIKPCILNPGTSRNRSKVTCIQLENPTNRSICLRPRVTNPEVFTLHRNASSEQLALLSAQHSVDCEVRSRICSHRSVNQSDWDVQLPISRGSLQGHGELEAMNSRPKSTVILDPKSCVRLGVKFTPYALGELGHDGQIEFLSDEGCGLPPEPRDPVYTHVEIGSAVTLTLSMINPFRHPVICDIYLTPVSYSGLLKRIECAHSSAFSSHEQQKPLDRSNSDEALQHKAVQNNVPSASTDFGPMDLNKPLESAFQLLLRRERGVCIEAKTVFDIPVIFAPTEMREHEAICCAVMRRVDGQILGYRNETNEEIEELQVDTDQNGTSMPYPFLMSTSQTPALITGVARSVSQFHIHLHLSSNVPLTKAEQKSFSPDMLTEDRPSQIRIRPISSTRSRSGSAGLQPRLGSSTDLFGSSSWWSRVESGDVSWKLETVKRDQDRELAEMLNLDQLVKKCVNIHFVRMKKEKPTGPMELILGVVFTPPRPFRCSAELTVQSELGAIWRFALNIVAKSPPVDDTIFMPKLGLGRSVKASLVLTSSTE</sequence>
<dbReference type="InterPro" id="IPR036872">
    <property type="entry name" value="CH_dom_sf"/>
</dbReference>
<dbReference type="PANTHER" id="PTHR45912">
    <property type="entry name" value="CILIA- AND FLAGELLA-ASSOCIATED PROTEIN 47"/>
    <property type="match status" value="1"/>
</dbReference>
<reference evidence="3" key="1">
    <citation type="submission" date="2019-05" db="EMBL/GenBank/DDBJ databases">
        <title>Annotation for the trematode Fasciolopsis buski.</title>
        <authorList>
            <person name="Choi Y.-J."/>
        </authorList>
    </citation>
    <scope>NUCLEOTIDE SEQUENCE</scope>
    <source>
        <strain evidence="3">HT</strain>
        <tissue evidence="3">Whole worm</tissue>
    </source>
</reference>
<dbReference type="SUPFAM" id="SSF47576">
    <property type="entry name" value="Calponin-homology domain, CH-domain"/>
    <property type="match status" value="1"/>
</dbReference>
<dbReference type="EMBL" id="LUCM01006372">
    <property type="protein sequence ID" value="KAA0191374.1"/>
    <property type="molecule type" value="Genomic_DNA"/>
</dbReference>
<gene>
    <name evidence="3" type="ORF">FBUS_01042</name>
</gene>
<feature type="region of interest" description="Disordered" evidence="1">
    <location>
        <begin position="1309"/>
        <end position="1347"/>
    </location>
</feature>
<dbReference type="InterPro" id="IPR058952">
    <property type="entry name" value="Ig_CFAP47"/>
</dbReference>
<feature type="compositionally biased region" description="Basic and acidic residues" evidence="1">
    <location>
        <begin position="1317"/>
        <end position="1328"/>
    </location>
</feature>
<dbReference type="Gene3D" id="2.60.40.10">
    <property type="entry name" value="Immunoglobulins"/>
    <property type="match status" value="1"/>
</dbReference>
<feature type="region of interest" description="Disordered" evidence="1">
    <location>
        <begin position="858"/>
        <end position="877"/>
    </location>
</feature>
<proteinExistence type="predicted"/>
<feature type="compositionally biased region" description="Polar residues" evidence="1">
    <location>
        <begin position="1331"/>
        <end position="1340"/>
    </location>
</feature>
<dbReference type="Proteomes" id="UP000728185">
    <property type="component" value="Unassembled WGS sequence"/>
</dbReference>
<feature type="compositionally biased region" description="Low complexity" evidence="1">
    <location>
        <begin position="2418"/>
        <end position="2431"/>
    </location>
</feature>
<dbReference type="Pfam" id="PF26579">
    <property type="entry name" value="Ig_CFAP47"/>
    <property type="match status" value="1"/>
</dbReference>
<protein>
    <recommendedName>
        <fullName evidence="2">Calponin-homology (CH) domain-containing protein</fullName>
    </recommendedName>
</protein>
<comment type="caution">
    <text evidence="3">The sequence shown here is derived from an EMBL/GenBank/DDBJ whole genome shotgun (WGS) entry which is preliminary data.</text>
</comment>
<evidence type="ECO:0000313" key="3">
    <source>
        <dbReference type="EMBL" id="KAA0191374.1"/>
    </source>
</evidence>
<keyword evidence="4" id="KW-1185">Reference proteome</keyword>
<evidence type="ECO:0000313" key="4">
    <source>
        <dbReference type="Proteomes" id="UP000728185"/>
    </source>
</evidence>
<feature type="domain" description="Calponin-homology (CH)" evidence="2">
    <location>
        <begin position="997"/>
        <end position="1121"/>
    </location>
</feature>
<name>A0A8E0VFX1_9TREM</name>
<dbReference type="PROSITE" id="PS50021">
    <property type="entry name" value="CH"/>
    <property type="match status" value="1"/>
</dbReference>
<dbReference type="GO" id="GO:0060271">
    <property type="term" value="P:cilium assembly"/>
    <property type="evidence" value="ECO:0007669"/>
    <property type="project" value="TreeGrafter"/>
</dbReference>
<evidence type="ECO:0000259" key="2">
    <source>
        <dbReference type="PROSITE" id="PS50021"/>
    </source>
</evidence>
<accession>A0A8E0VFX1</accession>
<dbReference type="PANTHER" id="PTHR45912:SF3">
    <property type="entry name" value="CILIA- AND FLAGELLA-ASSOCIATED PROTEIN 47"/>
    <property type="match status" value="1"/>
</dbReference>
<dbReference type="SMART" id="SM00033">
    <property type="entry name" value="CH"/>
    <property type="match status" value="1"/>
</dbReference>
<dbReference type="OrthoDB" id="10060824at2759"/>
<organism evidence="3 4">
    <name type="scientific">Fasciolopsis buskii</name>
    <dbReference type="NCBI Taxonomy" id="27845"/>
    <lineage>
        <taxon>Eukaryota</taxon>
        <taxon>Metazoa</taxon>
        <taxon>Spiralia</taxon>
        <taxon>Lophotrochozoa</taxon>
        <taxon>Platyhelminthes</taxon>
        <taxon>Trematoda</taxon>
        <taxon>Digenea</taxon>
        <taxon>Plagiorchiida</taxon>
        <taxon>Echinostomata</taxon>
        <taxon>Echinostomatoidea</taxon>
        <taxon>Fasciolidae</taxon>
        <taxon>Fasciolopsis</taxon>
    </lineage>
</organism>
<dbReference type="InterPro" id="IPR001715">
    <property type="entry name" value="CH_dom"/>
</dbReference>
<feature type="compositionally biased region" description="Polar residues" evidence="1">
    <location>
        <begin position="690"/>
        <end position="702"/>
    </location>
</feature>
<feature type="compositionally biased region" description="Low complexity" evidence="1">
    <location>
        <begin position="653"/>
        <end position="662"/>
    </location>
</feature>
<dbReference type="GO" id="GO:0005929">
    <property type="term" value="C:cilium"/>
    <property type="evidence" value="ECO:0007669"/>
    <property type="project" value="TreeGrafter"/>
</dbReference>
<evidence type="ECO:0000256" key="1">
    <source>
        <dbReference type="SAM" id="MobiDB-lite"/>
    </source>
</evidence>
<feature type="region of interest" description="Disordered" evidence="1">
    <location>
        <begin position="653"/>
        <end position="709"/>
    </location>
</feature>
<dbReference type="Gene3D" id="1.10.418.10">
    <property type="entry name" value="Calponin-like domain"/>
    <property type="match status" value="1"/>
</dbReference>